<comment type="caution">
    <text evidence="2">The sequence shown here is derived from an EMBL/GenBank/DDBJ whole genome shotgun (WGS) entry which is preliminary data.</text>
</comment>
<evidence type="ECO:0000313" key="3">
    <source>
        <dbReference type="Proteomes" id="UP000266673"/>
    </source>
</evidence>
<proteinExistence type="predicted"/>
<evidence type="ECO:0000256" key="1">
    <source>
        <dbReference type="SAM" id="Phobius"/>
    </source>
</evidence>
<feature type="transmembrane region" description="Helical" evidence="1">
    <location>
        <begin position="25"/>
        <end position="47"/>
    </location>
</feature>
<gene>
    <name evidence="2" type="ORF">C2G38_2210626</name>
</gene>
<sequence>MSFVLDSFFRHFKSEFVFHSLVVKVIVRAIVGAVVRAVIGAVIGVVVKA</sequence>
<keyword evidence="3" id="KW-1185">Reference proteome</keyword>
<dbReference type="EMBL" id="QKWP01001457">
    <property type="protein sequence ID" value="RIB08819.1"/>
    <property type="molecule type" value="Genomic_DNA"/>
</dbReference>
<keyword evidence="1" id="KW-0472">Membrane</keyword>
<accession>A0A397UJ58</accession>
<evidence type="ECO:0000313" key="2">
    <source>
        <dbReference type="EMBL" id="RIB08819.1"/>
    </source>
</evidence>
<dbReference type="Proteomes" id="UP000266673">
    <property type="component" value="Unassembled WGS sequence"/>
</dbReference>
<name>A0A397UJ58_9GLOM</name>
<keyword evidence="1" id="KW-0812">Transmembrane</keyword>
<reference evidence="2 3" key="1">
    <citation type="submission" date="2018-06" db="EMBL/GenBank/DDBJ databases">
        <title>Comparative genomics reveals the genomic features of Rhizophagus irregularis, R. cerebriforme, R. diaphanum and Gigaspora rosea, and their symbiotic lifestyle signature.</title>
        <authorList>
            <person name="Morin E."/>
            <person name="San Clemente H."/>
            <person name="Chen E.C.H."/>
            <person name="De La Providencia I."/>
            <person name="Hainaut M."/>
            <person name="Kuo A."/>
            <person name="Kohler A."/>
            <person name="Murat C."/>
            <person name="Tang N."/>
            <person name="Roy S."/>
            <person name="Loubradou J."/>
            <person name="Henrissat B."/>
            <person name="Grigoriev I.V."/>
            <person name="Corradi N."/>
            <person name="Roux C."/>
            <person name="Martin F.M."/>
        </authorList>
    </citation>
    <scope>NUCLEOTIDE SEQUENCE [LARGE SCALE GENOMIC DNA]</scope>
    <source>
        <strain evidence="2 3">DAOM 194757</strain>
    </source>
</reference>
<dbReference type="AlphaFoldDB" id="A0A397UJ58"/>
<keyword evidence="1" id="KW-1133">Transmembrane helix</keyword>
<protein>
    <submittedName>
        <fullName evidence="2">Uncharacterized protein</fullName>
    </submittedName>
</protein>
<organism evidence="2 3">
    <name type="scientific">Gigaspora rosea</name>
    <dbReference type="NCBI Taxonomy" id="44941"/>
    <lineage>
        <taxon>Eukaryota</taxon>
        <taxon>Fungi</taxon>
        <taxon>Fungi incertae sedis</taxon>
        <taxon>Mucoromycota</taxon>
        <taxon>Glomeromycotina</taxon>
        <taxon>Glomeromycetes</taxon>
        <taxon>Diversisporales</taxon>
        <taxon>Gigasporaceae</taxon>
        <taxon>Gigaspora</taxon>
    </lineage>
</organism>